<dbReference type="EMBL" id="JAJNOR010000001">
    <property type="protein sequence ID" value="MCD2491030.1"/>
    <property type="molecule type" value="Genomic_DNA"/>
</dbReference>
<comment type="caution">
    <text evidence="2">The sequence shown here is derived from an EMBL/GenBank/DDBJ whole genome shotgun (WGS) entry which is preliminary data.</text>
</comment>
<name>A0AAP2RG65_9FIRM</name>
<gene>
    <name evidence="2" type="ORF">LQE92_00135</name>
</gene>
<evidence type="ECO:0008006" key="4">
    <source>
        <dbReference type="Google" id="ProtNLM"/>
    </source>
</evidence>
<evidence type="ECO:0000256" key="1">
    <source>
        <dbReference type="SAM" id="Phobius"/>
    </source>
</evidence>
<reference evidence="2 3" key="1">
    <citation type="submission" date="2021-11" db="EMBL/GenBank/DDBJ databases">
        <title>Lacrimispora sp. nov. NSJ-141 isolated from human feces.</title>
        <authorList>
            <person name="Abdugheni R."/>
        </authorList>
    </citation>
    <scope>NUCLEOTIDE SEQUENCE [LARGE SCALE GENOMIC DNA]</scope>
    <source>
        <strain evidence="2 3">NSJ-141</strain>
    </source>
</reference>
<evidence type="ECO:0000313" key="2">
    <source>
        <dbReference type="EMBL" id="MCD2491030.1"/>
    </source>
</evidence>
<feature type="transmembrane region" description="Helical" evidence="1">
    <location>
        <begin position="6"/>
        <end position="25"/>
    </location>
</feature>
<keyword evidence="3" id="KW-1185">Reference proteome</keyword>
<keyword evidence="1" id="KW-0472">Membrane</keyword>
<proteinExistence type="predicted"/>
<sequence>MKKTIWLYLLSFCLLFFVFSTVYYFSYRNLEQKKELELAEKEQGSKSQFNTVEAETHVPMTAAADGAESGQNTDENAVAAGKKDGSVVTRDMLYISQNYDPKTEVLTETILPMPEDYLGLTREELISLMKSSDSGKSLVSFSASRLVVRSEEAVNPDDYRFLLILEEGYLKIYYSDRRDVYMETYLTEEELPKSELEVLKSGYYIKGVGELYDYLESITS</sequence>
<protein>
    <recommendedName>
        <fullName evidence="4">Bypass of forespore C C-terminal domain-containing protein</fullName>
    </recommendedName>
</protein>
<keyword evidence="1" id="KW-1133">Transmembrane helix</keyword>
<dbReference type="Proteomes" id="UP001299265">
    <property type="component" value="Unassembled WGS sequence"/>
</dbReference>
<organism evidence="2 3">
    <name type="scientific">Lientehia hominis</name>
    <dbReference type="NCBI Taxonomy" id="2897778"/>
    <lineage>
        <taxon>Bacteria</taxon>
        <taxon>Bacillati</taxon>
        <taxon>Bacillota</taxon>
        <taxon>Clostridia</taxon>
        <taxon>Lachnospirales</taxon>
        <taxon>Lachnospiraceae</taxon>
        <taxon>Lientehia</taxon>
    </lineage>
</organism>
<dbReference type="AlphaFoldDB" id="A0AAP2RG65"/>
<dbReference type="RefSeq" id="WP_231060996.1">
    <property type="nucleotide sequence ID" value="NZ_JAJNOR010000001.1"/>
</dbReference>
<accession>A0AAP2RG65</accession>
<keyword evidence="1" id="KW-0812">Transmembrane</keyword>
<evidence type="ECO:0000313" key="3">
    <source>
        <dbReference type="Proteomes" id="UP001299265"/>
    </source>
</evidence>